<evidence type="ECO:0000313" key="2">
    <source>
        <dbReference type="EMBL" id="KAH7166478.1"/>
    </source>
</evidence>
<reference evidence="2" key="1">
    <citation type="journal article" date="2021" name="Nat. Commun.">
        <title>Genetic determinants of endophytism in the Arabidopsis root mycobiome.</title>
        <authorList>
            <person name="Mesny F."/>
            <person name="Miyauchi S."/>
            <person name="Thiergart T."/>
            <person name="Pickel B."/>
            <person name="Atanasova L."/>
            <person name="Karlsson M."/>
            <person name="Huettel B."/>
            <person name="Barry K.W."/>
            <person name="Haridas S."/>
            <person name="Chen C."/>
            <person name="Bauer D."/>
            <person name="Andreopoulos W."/>
            <person name="Pangilinan J."/>
            <person name="LaButti K."/>
            <person name="Riley R."/>
            <person name="Lipzen A."/>
            <person name="Clum A."/>
            <person name="Drula E."/>
            <person name="Henrissat B."/>
            <person name="Kohler A."/>
            <person name="Grigoriev I.V."/>
            <person name="Martin F.M."/>
            <person name="Hacquard S."/>
        </authorList>
    </citation>
    <scope>NUCLEOTIDE SEQUENCE</scope>
    <source>
        <strain evidence="2">MPI-CAGE-AT-0147</strain>
    </source>
</reference>
<evidence type="ECO:0000256" key="1">
    <source>
        <dbReference type="SAM" id="Phobius"/>
    </source>
</evidence>
<dbReference type="AlphaFoldDB" id="A0A9P9JNF5"/>
<sequence length="117" mass="12659">MAPRAPAPEVVLIIAFDCLAIAAGAIIARLYLRLAIQRRGLPVSDVLMRAAWVAGLANTCLLIIYLNLGALDPSVRFPFIFLPGGLEAFEKLLKVGFSPCWGAPFRNPTLANKLLRS</sequence>
<dbReference type="OrthoDB" id="5273647at2759"/>
<gene>
    <name evidence="2" type="ORF">EDB81DRAFT_878821</name>
</gene>
<evidence type="ECO:0000313" key="3">
    <source>
        <dbReference type="Proteomes" id="UP000738349"/>
    </source>
</evidence>
<organism evidence="2 3">
    <name type="scientific">Dactylonectria macrodidyma</name>
    <dbReference type="NCBI Taxonomy" id="307937"/>
    <lineage>
        <taxon>Eukaryota</taxon>
        <taxon>Fungi</taxon>
        <taxon>Dikarya</taxon>
        <taxon>Ascomycota</taxon>
        <taxon>Pezizomycotina</taxon>
        <taxon>Sordariomycetes</taxon>
        <taxon>Hypocreomycetidae</taxon>
        <taxon>Hypocreales</taxon>
        <taxon>Nectriaceae</taxon>
        <taxon>Dactylonectria</taxon>
    </lineage>
</organism>
<keyword evidence="1" id="KW-0812">Transmembrane</keyword>
<feature type="transmembrane region" description="Helical" evidence="1">
    <location>
        <begin position="12"/>
        <end position="34"/>
    </location>
</feature>
<comment type="caution">
    <text evidence="2">The sequence shown here is derived from an EMBL/GenBank/DDBJ whole genome shotgun (WGS) entry which is preliminary data.</text>
</comment>
<dbReference type="Proteomes" id="UP000738349">
    <property type="component" value="Unassembled WGS sequence"/>
</dbReference>
<accession>A0A9P9JNF5</accession>
<keyword evidence="1" id="KW-1133">Transmembrane helix</keyword>
<name>A0A9P9JNF5_9HYPO</name>
<protein>
    <submittedName>
        <fullName evidence="2">Uncharacterized protein</fullName>
    </submittedName>
</protein>
<keyword evidence="1" id="KW-0472">Membrane</keyword>
<dbReference type="EMBL" id="JAGMUV010000003">
    <property type="protein sequence ID" value="KAH7166478.1"/>
    <property type="molecule type" value="Genomic_DNA"/>
</dbReference>
<proteinExistence type="predicted"/>
<keyword evidence="3" id="KW-1185">Reference proteome</keyword>
<feature type="transmembrane region" description="Helical" evidence="1">
    <location>
        <begin position="46"/>
        <end position="68"/>
    </location>
</feature>